<dbReference type="RefSeq" id="WP_141722693.1">
    <property type="nucleotide sequence ID" value="NZ_FNOX01000016.1"/>
</dbReference>
<proteinExistence type="predicted"/>
<evidence type="ECO:0000313" key="2">
    <source>
        <dbReference type="Proteomes" id="UP000182902"/>
    </source>
</evidence>
<sequence length="486" mass="54596">MKLAKYEIDMLRKVLSDLDPKSSSTAAKPLPVDQIYTPKTHRDALDIDRPLIVGNRGTGKSVWSGALADKMTRTAIASQYQYPELNNTEVVLGFHESAGKVGGDIAPSARTLSALLKSGAEPEVIWTAVLLQAVSSITKSRLPKSLADLVSWIEKNPEKCEERLRKADDHFTRSGKKFLLVFDALDRLGSSWHDIRPLTNGVLRLTLGMQGFESMRAKVFMRTDQFKDNIIFNFPDASKVKAARVDLSWHSTELYGLLFKLLIKNKKSFPVLDRLYRELTTKSIRAYTDISTPEEQKPIFNSIAGEYMGSDHRRGRTYTWIIDHLADAFRETTPRSFLVTLQRAANVRQKPIDTVIDHHGIREGVQSASGIRVDQLLEDYTWISCALDDLEGLEVPCPPDSFVKRWKERSTIKIISDLTKTTNLPGPVELESKIASKENLLLESLVNIGVVEIRSELKINMPDIFRVAAKIKRRGGVKPPTSGRAR</sequence>
<accession>A0A1H3USW5</accession>
<dbReference type="AlphaFoldDB" id="A0A1H3USW5"/>
<gene>
    <name evidence="1" type="ORF">SAMN05216247_116121</name>
</gene>
<dbReference type="Proteomes" id="UP000182902">
    <property type="component" value="Unassembled WGS sequence"/>
</dbReference>
<evidence type="ECO:0000313" key="1">
    <source>
        <dbReference type="EMBL" id="SDZ65494.1"/>
    </source>
</evidence>
<dbReference type="EMBL" id="FNOX01000016">
    <property type="protein sequence ID" value="SDZ65494.1"/>
    <property type="molecule type" value="Genomic_DNA"/>
</dbReference>
<protein>
    <submittedName>
        <fullName evidence="1">Uncharacterized protein</fullName>
    </submittedName>
</protein>
<reference evidence="1 2" key="1">
    <citation type="submission" date="2016-10" db="EMBL/GenBank/DDBJ databases">
        <authorList>
            <person name="de Groot N.N."/>
        </authorList>
    </citation>
    <scope>NUCLEOTIDE SEQUENCE [LARGE SCALE GENOMIC DNA]</scope>
    <source>
        <strain evidence="1 2">ICMP 14252</strain>
    </source>
</reference>
<organism evidence="1 2">
    <name type="scientific">Pseudomonas salomonii</name>
    <dbReference type="NCBI Taxonomy" id="191391"/>
    <lineage>
        <taxon>Bacteria</taxon>
        <taxon>Pseudomonadati</taxon>
        <taxon>Pseudomonadota</taxon>
        <taxon>Gammaproteobacteria</taxon>
        <taxon>Pseudomonadales</taxon>
        <taxon>Pseudomonadaceae</taxon>
        <taxon>Pseudomonas</taxon>
    </lineage>
</organism>
<name>A0A1H3USW5_9PSED</name>